<proteinExistence type="predicted"/>
<sequence length="196" mass="21303">MTTSFQAPSVKPLQPSLLTAHSTTAFGYISQGDNSSATLKCSQVDVPGNDIQLIVPNLLDARHSHGYCTRTDMPAQGLAVNVFNIFFGSAPAEDVCIHTCTWVLVTISLALSWDRTHPGCSSTRFLNYVDFRACDSKSHRCHRLGTPNNDKNSCSADSLALVKTTNNYHTEDLILRLFAASLDSMPTNISLFGAGY</sequence>
<protein>
    <submittedName>
        <fullName evidence="1">Uncharacterized protein</fullName>
    </submittedName>
</protein>
<dbReference type="EMBL" id="CP069111">
    <property type="protein sequence ID" value="QSS61082.1"/>
    <property type="molecule type" value="Genomic_DNA"/>
</dbReference>
<gene>
    <name evidence="1" type="ORF">I7I51_03254</name>
</gene>
<organism evidence="1 2">
    <name type="scientific">Ajellomyces capsulatus</name>
    <name type="common">Darling's disease fungus</name>
    <name type="synonym">Histoplasma capsulatum</name>
    <dbReference type="NCBI Taxonomy" id="5037"/>
    <lineage>
        <taxon>Eukaryota</taxon>
        <taxon>Fungi</taxon>
        <taxon>Dikarya</taxon>
        <taxon>Ascomycota</taxon>
        <taxon>Pezizomycotina</taxon>
        <taxon>Eurotiomycetes</taxon>
        <taxon>Eurotiomycetidae</taxon>
        <taxon>Onygenales</taxon>
        <taxon>Ajellomycetaceae</taxon>
        <taxon>Histoplasma</taxon>
    </lineage>
</organism>
<dbReference type="Proteomes" id="UP000663671">
    <property type="component" value="Chromosome 5"/>
</dbReference>
<evidence type="ECO:0000313" key="1">
    <source>
        <dbReference type="EMBL" id="QSS61082.1"/>
    </source>
</evidence>
<evidence type="ECO:0000313" key="2">
    <source>
        <dbReference type="Proteomes" id="UP000663671"/>
    </source>
</evidence>
<dbReference type="AlphaFoldDB" id="A0A8A1M9B1"/>
<reference evidence="1" key="1">
    <citation type="submission" date="2021-01" db="EMBL/GenBank/DDBJ databases">
        <title>Chromosome-level genome assembly of a human fungal pathogen reveals clustering of transcriptionally co-regulated genes.</title>
        <authorList>
            <person name="Voorhies M."/>
            <person name="Cohen S."/>
            <person name="Shea T.P."/>
            <person name="Petrus S."/>
            <person name="Munoz J.F."/>
            <person name="Poplawski S."/>
            <person name="Goldman W.E."/>
            <person name="Michael T."/>
            <person name="Cuomo C.A."/>
            <person name="Sil A."/>
            <person name="Beyhan S."/>
        </authorList>
    </citation>
    <scope>NUCLEOTIDE SEQUENCE</scope>
    <source>
        <strain evidence="1">WU24</strain>
    </source>
</reference>
<name>A0A8A1M9B1_AJECA</name>
<accession>A0A8A1M9B1</accession>
<dbReference type="VEuPathDB" id="FungiDB:I7I51_03254"/>